<proteinExistence type="predicted"/>
<sequence>MNTAKRFTIPYILVAILAAAFSVSCTGEDEKSRHLAGSTPKIIFDTDIGPDYDDIGAISVLHALADSGECEILATVASDAHPSIAPTIAVFNRYFGRDSLPIGAAVQGAPDFTAENGWNDTLINTFAPDVRTKDYPDAVTVYRRVLASQPDNSVTVVTVGFLSNISALLDSQPDEYSELTGIALVNTKVKQLVAMAGTFPEGTEFNVNKHASASVNAINRWPKPILFSGFEIGAKIFTGGKVAQQTGNNPVTKGYAYNLKTYTEKGETNRNSWDQTAVLVAVRNPEDYFYVNGPGKFTVQEDGSNTWDPTVDAGHYFISHKYPYSHIAGVIEGLMLQAPSH</sequence>
<dbReference type="InterPro" id="IPR001910">
    <property type="entry name" value="Inosine/uridine_hydrolase_dom"/>
</dbReference>
<evidence type="ECO:0000256" key="1">
    <source>
        <dbReference type="SAM" id="SignalP"/>
    </source>
</evidence>
<dbReference type="OrthoDB" id="128573at2"/>
<feature type="chain" id="PRO_5011572511" evidence="1">
    <location>
        <begin position="28"/>
        <end position="341"/>
    </location>
</feature>
<dbReference type="RefSeq" id="WP_090629983.1">
    <property type="nucleotide sequence ID" value="NZ_FOQO01000011.1"/>
</dbReference>
<gene>
    <name evidence="3" type="ORF">SAMN05444682_1117</name>
</gene>
<dbReference type="PANTHER" id="PTHR43264:SF1">
    <property type="entry name" value="INOSINE_URIDINE-PREFERRING NUCLEOSIDE HYDROLASE DOMAIN-CONTAINING PROTEIN"/>
    <property type="match status" value="1"/>
</dbReference>
<dbReference type="AlphaFoldDB" id="A0A1I3SCP6"/>
<keyword evidence="3" id="KW-0378">Hydrolase</keyword>
<organism evidence="3 4">
    <name type="scientific">Parapedobacter indicus</name>
    <dbReference type="NCBI Taxonomy" id="1477437"/>
    <lineage>
        <taxon>Bacteria</taxon>
        <taxon>Pseudomonadati</taxon>
        <taxon>Bacteroidota</taxon>
        <taxon>Sphingobacteriia</taxon>
        <taxon>Sphingobacteriales</taxon>
        <taxon>Sphingobacteriaceae</taxon>
        <taxon>Parapedobacter</taxon>
    </lineage>
</organism>
<keyword evidence="4" id="KW-1185">Reference proteome</keyword>
<dbReference type="Proteomes" id="UP000198670">
    <property type="component" value="Unassembled WGS sequence"/>
</dbReference>
<dbReference type="PANTHER" id="PTHR43264">
    <property type="match status" value="1"/>
</dbReference>
<dbReference type="InterPro" id="IPR036452">
    <property type="entry name" value="Ribo_hydro-like"/>
</dbReference>
<dbReference type="GO" id="GO:0016799">
    <property type="term" value="F:hydrolase activity, hydrolyzing N-glycosyl compounds"/>
    <property type="evidence" value="ECO:0007669"/>
    <property type="project" value="InterPro"/>
</dbReference>
<dbReference type="STRING" id="1477437.SAMN05444682_1117"/>
<evidence type="ECO:0000313" key="4">
    <source>
        <dbReference type="Proteomes" id="UP000198670"/>
    </source>
</evidence>
<feature type="domain" description="Inosine/uridine-preferring nucleoside hydrolase" evidence="2">
    <location>
        <begin position="42"/>
        <end position="304"/>
    </location>
</feature>
<accession>A0A1I3SCP6</accession>
<dbReference type="SUPFAM" id="SSF53590">
    <property type="entry name" value="Nucleoside hydrolase"/>
    <property type="match status" value="1"/>
</dbReference>
<protein>
    <submittedName>
        <fullName evidence="3">Inosine-uridine preferring nucleoside hydrolase</fullName>
    </submittedName>
</protein>
<dbReference type="Gene3D" id="3.90.245.10">
    <property type="entry name" value="Ribonucleoside hydrolase-like"/>
    <property type="match status" value="1"/>
</dbReference>
<name>A0A1I3SCP6_9SPHI</name>
<evidence type="ECO:0000259" key="2">
    <source>
        <dbReference type="Pfam" id="PF01156"/>
    </source>
</evidence>
<dbReference type="EMBL" id="FOQO01000011">
    <property type="protein sequence ID" value="SFJ56495.1"/>
    <property type="molecule type" value="Genomic_DNA"/>
</dbReference>
<dbReference type="PROSITE" id="PS51257">
    <property type="entry name" value="PROKAR_LIPOPROTEIN"/>
    <property type="match status" value="1"/>
</dbReference>
<feature type="signal peptide" evidence="1">
    <location>
        <begin position="1"/>
        <end position="27"/>
    </location>
</feature>
<reference evidence="3 4" key="1">
    <citation type="submission" date="2016-10" db="EMBL/GenBank/DDBJ databases">
        <authorList>
            <person name="de Groot N.N."/>
        </authorList>
    </citation>
    <scope>NUCLEOTIDE SEQUENCE [LARGE SCALE GENOMIC DNA]</scope>
    <source>
        <strain evidence="3 4">RK1</strain>
    </source>
</reference>
<evidence type="ECO:0000313" key="3">
    <source>
        <dbReference type="EMBL" id="SFJ56495.1"/>
    </source>
</evidence>
<keyword evidence="1" id="KW-0732">Signal</keyword>
<dbReference type="Pfam" id="PF01156">
    <property type="entry name" value="IU_nuc_hydro"/>
    <property type="match status" value="1"/>
</dbReference>